<dbReference type="AlphaFoldDB" id="A0A835KD57"/>
<comment type="caution">
    <text evidence="1">The sequence shown here is derived from an EMBL/GenBank/DDBJ whole genome shotgun (WGS) entry which is preliminary data.</text>
</comment>
<dbReference type="Gene3D" id="1.10.287.2250">
    <property type="match status" value="1"/>
</dbReference>
<evidence type="ECO:0000313" key="2">
    <source>
        <dbReference type="Proteomes" id="UP000636709"/>
    </source>
</evidence>
<dbReference type="InterPro" id="IPR038765">
    <property type="entry name" value="Papain-like_cys_pep_sf"/>
</dbReference>
<evidence type="ECO:0000313" key="1">
    <source>
        <dbReference type="EMBL" id="KAF8723516.1"/>
    </source>
</evidence>
<evidence type="ECO:0008006" key="3">
    <source>
        <dbReference type="Google" id="ProtNLM"/>
    </source>
</evidence>
<dbReference type="Proteomes" id="UP000636709">
    <property type="component" value="Unassembled WGS sequence"/>
</dbReference>
<proteinExistence type="predicted"/>
<dbReference type="SUPFAM" id="SSF54001">
    <property type="entry name" value="Cysteine proteinases"/>
    <property type="match status" value="1"/>
</dbReference>
<protein>
    <recommendedName>
        <fullName evidence="3">Cathepsin propeptide inhibitor domain-containing protein</fullName>
    </recommendedName>
</protein>
<organism evidence="1 2">
    <name type="scientific">Digitaria exilis</name>
    <dbReference type="NCBI Taxonomy" id="1010633"/>
    <lineage>
        <taxon>Eukaryota</taxon>
        <taxon>Viridiplantae</taxon>
        <taxon>Streptophyta</taxon>
        <taxon>Embryophyta</taxon>
        <taxon>Tracheophyta</taxon>
        <taxon>Spermatophyta</taxon>
        <taxon>Magnoliopsida</taxon>
        <taxon>Liliopsida</taxon>
        <taxon>Poales</taxon>
        <taxon>Poaceae</taxon>
        <taxon>PACMAD clade</taxon>
        <taxon>Panicoideae</taxon>
        <taxon>Panicodae</taxon>
        <taxon>Paniceae</taxon>
        <taxon>Anthephorinae</taxon>
        <taxon>Digitaria</taxon>
    </lineage>
</organism>
<gene>
    <name evidence="1" type="ORF">HU200_021463</name>
</gene>
<sequence>MPSMLLRASRVAVRAACSAVAAASRRAAGAGSAGAAAMPLPRSTPVASPLFGRYLTSRLSAVECLRGAPALLLRTPPPPPSPHRPSGGPCPPASTVPIKIILYFSLFRTTSFRFELGRSKANFSYCDAYVVGEDFGSLGPVGREPFVVDDKDLESDEALWALYERWCKFWGEERSHEEMQRRFGKFKRSVLFVDHFNKKAIRDGNSCRLEVNMFSDEKLQEERLMHLPMTILDRLPYSKSPIFGRAGHRPFSEGTEEVDLTEGSEEVDFTKGFK</sequence>
<keyword evidence="2" id="KW-1185">Reference proteome</keyword>
<name>A0A835KD57_9POAL</name>
<accession>A0A835KD57</accession>
<reference evidence="1" key="1">
    <citation type="submission" date="2020-07" db="EMBL/GenBank/DDBJ databases">
        <title>Genome sequence and genetic diversity analysis of an under-domesticated orphan crop, white fonio (Digitaria exilis).</title>
        <authorList>
            <person name="Bennetzen J.L."/>
            <person name="Chen S."/>
            <person name="Ma X."/>
            <person name="Wang X."/>
            <person name="Yssel A.E.J."/>
            <person name="Chaluvadi S.R."/>
            <person name="Johnson M."/>
            <person name="Gangashetty P."/>
            <person name="Hamidou F."/>
            <person name="Sanogo M.D."/>
            <person name="Zwaenepoel A."/>
            <person name="Wallace J."/>
            <person name="Van De Peer Y."/>
            <person name="Van Deynze A."/>
        </authorList>
    </citation>
    <scope>NUCLEOTIDE SEQUENCE</scope>
    <source>
        <tissue evidence="1">Leaves</tissue>
    </source>
</reference>
<dbReference type="OrthoDB" id="696293at2759"/>
<dbReference type="EMBL" id="JACEFO010001666">
    <property type="protein sequence ID" value="KAF8723516.1"/>
    <property type="molecule type" value="Genomic_DNA"/>
</dbReference>